<dbReference type="SUPFAM" id="SSF47587">
    <property type="entry name" value="Domain of poly(ADP-ribose) polymerase"/>
    <property type="match status" value="1"/>
</dbReference>
<dbReference type="PANTHER" id="PTHR46530">
    <property type="entry name" value="PROTEIN MONO-ADP-RIBOSYLTRANSFERASE PARP4"/>
    <property type="match status" value="1"/>
</dbReference>
<protein>
    <recommendedName>
        <fullName evidence="1">Poly [ADP-ribose] polymerase</fullName>
        <shortName evidence="1">PARP</shortName>
        <ecNumber evidence="1">2.4.2.-</ecNumber>
    </recommendedName>
</protein>
<dbReference type="PROSITE" id="PS51468">
    <property type="entry name" value="VIT"/>
    <property type="match status" value="1"/>
</dbReference>
<evidence type="ECO:0000259" key="3">
    <source>
        <dbReference type="PROSITE" id="PS50172"/>
    </source>
</evidence>
<feature type="compositionally biased region" description="Polar residues" evidence="2">
    <location>
        <begin position="1512"/>
        <end position="1524"/>
    </location>
</feature>
<dbReference type="InterPro" id="IPR036465">
    <property type="entry name" value="vWFA_dom_sf"/>
</dbReference>
<dbReference type="EnsemblMetazoa" id="G19600.1">
    <property type="protein sequence ID" value="G19600.1:cds"/>
    <property type="gene ID" value="G19600"/>
</dbReference>
<dbReference type="Proteomes" id="UP000005408">
    <property type="component" value="Unassembled WGS sequence"/>
</dbReference>
<dbReference type="Pfam" id="PF00644">
    <property type="entry name" value="PARP"/>
    <property type="match status" value="1"/>
</dbReference>
<dbReference type="PROSITE" id="PS51059">
    <property type="entry name" value="PARP_CATALYTIC"/>
    <property type="match status" value="1"/>
</dbReference>
<feature type="domain" description="BRCT" evidence="3">
    <location>
        <begin position="1"/>
        <end position="95"/>
    </location>
</feature>
<feature type="region of interest" description="Disordered" evidence="2">
    <location>
        <begin position="1249"/>
        <end position="1286"/>
    </location>
</feature>
<sequence>MAGVLAGCQIVLDLSTSVGFKKKREVRSTITQNGGVISYIVTKKRTHVVLNDAEKADVSYKCKMAAKFCIPVVSLDFIFDCISQGKLLDTDNYLLVGKTKAQEFSSGKISAEKSELKPKGKNRKTFFTFNPKSVKAWKEKDKNMPPFDDESDVAKFAMFQIGDKKTHTTQFGVLEICAFRGVTALENKDATLRFCVCSHRGSVEDLQNKAECGSKEFRFVQTSEEALCVYSALYKQMKDPPSGMNVCHKPPCQNIGTKQLQKLILEYGMEETELSAPVAELTQHIWREAGGEIEQVLSSPLQSIKLDQVEKATAILTQMKESQSDNSKLQALFDEFYTALPHRPQYRTTSFSMSWLARKLDLCQLIKDVVSVSEATNWSTRGNAEAQYKALRCQISHVSGGLPRQVLDILNLKQGEEMRIQNVYAIHRPSESEKFRSDLSSRPLFHASNAENFVGILSRGLLMPKVVVDDYGGKRTDPGMLGHGIYFASSTSTSIKYSKPSKTRNTRMMLVSQVALGTTLDVYKHQWDLTEPPSGYHSVHGVAATEGVESDFQDDEFVVYSTDQQMLSYLVEFTIGNEIPVEISVEKEALEREETPEETIIDISDVHDVTNPLTKVKAGLVSNDNTPVTLLEAHIRAKLIDLAGEVVVLQEYHNNSDQALEAKYVFPLDDMAAVCGFEAFINGKHIVGEVKEKETAHWEYKRAVQEGHGAYLMDQDEETPEVFTVSVGNLPTGAVVVIKITYVTELQVDGDLINFRLPGSVAPWKQKFVDAPEFKDKDWDTVQVGNTCCSVQVYVDMPFDIRSLECPTHKVLSKRTATKAVVQMKDNQMLEDGFQLLIGLAEIHVPRMWVESDEGGSQACMLTFYPEFEADEESEVEVILMIDSSNSMKDSSHRDAKKAALLVLHLMDPTWRFNVVSFGTAFRELFPSSLLANKFNVQTARQHIQKLQANQGNTELCRPLHSYYLLKSESSTRNIFLFSDGYINNDEDTLVKISQNSQHTRVFTIGISSVANRHLLKAIARVGAGSFEFYDSKFKSKWEDKVRSQLQKAAQPVLTSVSVDWRHDDQHPAPIQAPLQITALFSGSRQVVYGFVDNCYMATLKAKIGVQEISTIVSTSDLSVTKGKMLHRLTAKGVIRDWEDGVLSPDRTGHEVKKMNLKQYVIELSKRYSIVTSLTSFVAIEKREKDEVVSDSAPVIKDLLTKEDVDVLTYLSWDNESEAVPDSSPAMGGVDMLYNNFYASSDNEELEELKSTNSEEKFLREERGTSSSEEEEEEEEEILEENGKKGRSRKFLSRMRSCRIPVATVPMATMASEVSFQASPDKITADFNVYEDLDKQDVMHEELDPSAQAKYRIKMGGLGYKGDIVSRGQKDTCVESEVTGSKPRVGKVIDESTGSPTFYGSAKGFKESTLKIMRKRPLSGRFLRRRSSAVPSTCTLPPTLDPKPPPTLDPTPTPTLDSMPQPPILAPKPIPPALEVEPNFYNSLSNRSLTGVSKQAHIPALPSMEASRSSDELQPQLKSTQPVSWRSCPLPLRRPSKKRVLSPPSDPFVSIYDESEPLLGEENDMNVDITLQGKLLPSEEGEKSTRG</sequence>
<evidence type="ECO:0000256" key="2">
    <source>
        <dbReference type="SAM" id="MobiDB-lite"/>
    </source>
</evidence>
<dbReference type="InterPro" id="IPR002035">
    <property type="entry name" value="VWF_A"/>
</dbReference>
<keyword evidence="8" id="KW-1185">Reference proteome</keyword>
<keyword evidence="1" id="KW-0328">Glycosyltransferase</keyword>
<dbReference type="InterPro" id="IPR036420">
    <property type="entry name" value="BRCT_dom_sf"/>
</dbReference>
<evidence type="ECO:0000259" key="6">
    <source>
        <dbReference type="PROSITE" id="PS51468"/>
    </source>
</evidence>
<dbReference type="InterPro" id="IPR036616">
    <property type="entry name" value="Poly(ADP-ribose)pol_reg_dom_sf"/>
</dbReference>
<dbReference type="Gene3D" id="1.20.142.10">
    <property type="entry name" value="Poly(ADP-ribose) polymerase, regulatory domain"/>
    <property type="match status" value="1"/>
</dbReference>
<evidence type="ECO:0000313" key="7">
    <source>
        <dbReference type="EnsemblMetazoa" id="G19600.1:cds"/>
    </source>
</evidence>
<proteinExistence type="predicted"/>
<dbReference type="Gene3D" id="3.90.228.10">
    <property type="match status" value="1"/>
</dbReference>
<accession>A0A8W8JMV9</accession>
<dbReference type="SMART" id="SM00609">
    <property type="entry name" value="VIT"/>
    <property type="match status" value="1"/>
</dbReference>
<dbReference type="PROSITE" id="PS50172">
    <property type="entry name" value="BRCT"/>
    <property type="match status" value="1"/>
</dbReference>
<evidence type="ECO:0000256" key="1">
    <source>
        <dbReference type="RuleBase" id="RU362114"/>
    </source>
</evidence>
<dbReference type="Pfam" id="PF08487">
    <property type="entry name" value="VIT"/>
    <property type="match status" value="1"/>
</dbReference>
<feature type="domain" description="PARP catalytic" evidence="5">
    <location>
        <begin position="340"/>
        <end position="582"/>
    </location>
</feature>
<evidence type="ECO:0000259" key="4">
    <source>
        <dbReference type="PROSITE" id="PS50234"/>
    </source>
</evidence>
<evidence type="ECO:0000259" key="5">
    <source>
        <dbReference type="PROSITE" id="PS51059"/>
    </source>
</evidence>
<dbReference type="InterPro" id="IPR031273">
    <property type="entry name" value="PARP4"/>
</dbReference>
<dbReference type="SUPFAM" id="SSF52113">
    <property type="entry name" value="BRCT domain"/>
    <property type="match status" value="1"/>
</dbReference>
<dbReference type="GO" id="GO:0005737">
    <property type="term" value="C:cytoplasm"/>
    <property type="evidence" value="ECO:0007669"/>
    <property type="project" value="TreeGrafter"/>
</dbReference>
<feature type="domain" description="VWFA" evidence="4">
    <location>
        <begin position="877"/>
        <end position="1046"/>
    </location>
</feature>
<feature type="compositionally biased region" description="Basic and acidic residues" evidence="2">
    <location>
        <begin position="1249"/>
        <end position="1264"/>
    </location>
</feature>
<feature type="region of interest" description="Disordered" evidence="2">
    <location>
        <begin position="1491"/>
        <end position="1550"/>
    </location>
</feature>
<name>A0A8W8JMV9_MAGGI</name>
<feature type="compositionally biased region" description="Pro residues" evidence="2">
    <location>
        <begin position="1439"/>
        <end position="1453"/>
    </location>
</feature>
<feature type="domain" description="VIT" evidence="6">
    <location>
        <begin position="614"/>
        <end position="744"/>
    </location>
</feature>
<dbReference type="SMART" id="SM00292">
    <property type="entry name" value="BRCT"/>
    <property type="match status" value="1"/>
</dbReference>
<reference evidence="7" key="1">
    <citation type="submission" date="2022-08" db="UniProtKB">
        <authorList>
            <consortium name="EnsemblMetazoa"/>
        </authorList>
    </citation>
    <scope>IDENTIFICATION</scope>
    <source>
        <strain evidence="7">05x7-T-G4-1.051#20</strain>
    </source>
</reference>
<dbReference type="Pfam" id="PF13768">
    <property type="entry name" value="VWA_3"/>
    <property type="match status" value="1"/>
</dbReference>
<keyword evidence="1" id="KW-0520">NAD</keyword>
<dbReference type="PANTHER" id="PTHR46530:SF1">
    <property type="entry name" value="PROTEIN MONO-ADP-RIBOSYLTRANSFERASE PARP4"/>
    <property type="match status" value="1"/>
</dbReference>
<dbReference type="EC" id="2.4.2.-" evidence="1"/>
<organism evidence="7 8">
    <name type="scientific">Magallana gigas</name>
    <name type="common">Pacific oyster</name>
    <name type="synonym">Crassostrea gigas</name>
    <dbReference type="NCBI Taxonomy" id="29159"/>
    <lineage>
        <taxon>Eukaryota</taxon>
        <taxon>Metazoa</taxon>
        <taxon>Spiralia</taxon>
        <taxon>Lophotrochozoa</taxon>
        <taxon>Mollusca</taxon>
        <taxon>Bivalvia</taxon>
        <taxon>Autobranchia</taxon>
        <taxon>Pteriomorphia</taxon>
        <taxon>Ostreida</taxon>
        <taxon>Ostreoidea</taxon>
        <taxon>Ostreidae</taxon>
        <taxon>Magallana</taxon>
    </lineage>
</organism>
<dbReference type="CDD" id="cd17726">
    <property type="entry name" value="BRCT_PARP4_like"/>
    <property type="match status" value="1"/>
</dbReference>
<dbReference type="PROSITE" id="PS50234">
    <property type="entry name" value="VWFA"/>
    <property type="match status" value="1"/>
</dbReference>
<feature type="compositionally biased region" description="Pro residues" evidence="2">
    <location>
        <begin position="1460"/>
        <end position="1471"/>
    </location>
</feature>
<dbReference type="Pfam" id="PF16589">
    <property type="entry name" value="BRCT_2"/>
    <property type="match status" value="1"/>
</dbReference>
<dbReference type="InterPro" id="IPR013694">
    <property type="entry name" value="VIT"/>
</dbReference>
<dbReference type="InterPro" id="IPR001357">
    <property type="entry name" value="BRCT_dom"/>
</dbReference>
<dbReference type="SMART" id="SM00327">
    <property type="entry name" value="VWA"/>
    <property type="match status" value="1"/>
</dbReference>
<keyword evidence="1" id="KW-0808">Transferase</keyword>
<feature type="region of interest" description="Disordered" evidence="2">
    <location>
        <begin position="1371"/>
        <end position="1393"/>
    </location>
</feature>
<dbReference type="Gene3D" id="3.40.50.410">
    <property type="entry name" value="von Willebrand factor, type A domain"/>
    <property type="match status" value="1"/>
</dbReference>
<dbReference type="SUPFAM" id="SSF53300">
    <property type="entry name" value="vWA-like"/>
    <property type="match status" value="1"/>
</dbReference>
<dbReference type="Gene3D" id="3.40.50.10190">
    <property type="entry name" value="BRCT domain"/>
    <property type="match status" value="1"/>
</dbReference>
<feature type="region of interest" description="Disordered" evidence="2">
    <location>
        <begin position="1424"/>
        <end position="1471"/>
    </location>
</feature>
<dbReference type="SUPFAM" id="SSF56399">
    <property type="entry name" value="ADP-ribosylation"/>
    <property type="match status" value="1"/>
</dbReference>
<feature type="compositionally biased region" description="Acidic residues" evidence="2">
    <location>
        <begin position="1268"/>
        <end position="1280"/>
    </location>
</feature>
<evidence type="ECO:0000313" key="8">
    <source>
        <dbReference type="Proteomes" id="UP000005408"/>
    </source>
</evidence>
<dbReference type="InterPro" id="IPR012317">
    <property type="entry name" value="Poly(ADP-ribose)pol_cat_dom"/>
</dbReference>
<dbReference type="GO" id="GO:0003950">
    <property type="term" value="F:NAD+ poly-ADP-ribosyltransferase activity"/>
    <property type="evidence" value="ECO:0007669"/>
    <property type="project" value="UniProtKB-UniRule"/>
</dbReference>